<keyword evidence="2" id="KW-1185">Reference proteome</keyword>
<name>A0AAW1JVY1_POPJA</name>
<gene>
    <name evidence="1" type="ORF">QE152_g27252</name>
</gene>
<comment type="caution">
    <text evidence="1">The sequence shown here is derived from an EMBL/GenBank/DDBJ whole genome shotgun (WGS) entry which is preliminary data.</text>
</comment>
<reference evidence="1 2" key="1">
    <citation type="journal article" date="2024" name="BMC Genomics">
        <title>De novo assembly and annotation of Popillia japonica's genome with initial clues to its potential as an invasive pest.</title>
        <authorList>
            <person name="Cucini C."/>
            <person name="Boschi S."/>
            <person name="Funari R."/>
            <person name="Cardaioli E."/>
            <person name="Iannotti N."/>
            <person name="Marturano G."/>
            <person name="Paoli F."/>
            <person name="Bruttini M."/>
            <person name="Carapelli A."/>
            <person name="Frati F."/>
            <person name="Nardi F."/>
        </authorList>
    </citation>
    <scope>NUCLEOTIDE SEQUENCE [LARGE SCALE GENOMIC DNA]</scope>
    <source>
        <strain evidence="1">DMR45628</strain>
    </source>
</reference>
<evidence type="ECO:0000313" key="1">
    <source>
        <dbReference type="EMBL" id="KAK9708376.1"/>
    </source>
</evidence>
<proteinExistence type="predicted"/>
<evidence type="ECO:0000313" key="2">
    <source>
        <dbReference type="Proteomes" id="UP001458880"/>
    </source>
</evidence>
<dbReference type="EMBL" id="JASPKY010000331">
    <property type="protein sequence ID" value="KAK9708376.1"/>
    <property type="molecule type" value="Genomic_DNA"/>
</dbReference>
<accession>A0AAW1JVY1</accession>
<dbReference type="AlphaFoldDB" id="A0AAW1JVY1"/>
<sequence length="77" mass="9146">MVNHPPGINEKVIRVQTRIRSFRKSTIRHESNNRVRPCDHDNNQTGAFTIQCQYWFDTFTGDMREITPLSELRSRLE</sequence>
<organism evidence="1 2">
    <name type="scientific">Popillia japonica</name>
    <name type="common">Japanese beetle</name>
    <dbReference type="NCBI Taxonomy" id="7064"/>
    <lineage>
        <taxon>Eukaryota</taxon>
        <taxon>Metazoa</taxon>
        <taxon>Ecdysozoa</taxon>
        <taxon>Arthropoda</taxon>
        <taxon>Hexapoda</taxon>
        <taxon>Insecta</taxon>
        <taxon>Pterygota</taxon>
        <taxon>Neoptera</taxon>
        <taxon>Endopterygota</taxon>
        <taxon>Coleoptera</taxon>
        <taxon>Polyphaga</taxon>
        <taxon>Scarabaeiformia</taxon>
        <taxon>Scarabaeidae</taxon>
        <taxon>Rutelinae</taxon>
        <taxon>Popillia</taxon>
    </lineage>
</organism>
<protein>
    <submittedName>
        <fullName evidence="1">Uncharacterized protein</fullName>
    </submittedName>
</protein>
<dbReference type="Proteomes" id="UP001458880">
    <property type="component" value="Unassembled WGS sequence"/>
</dbReference>